<dbReference type="AlphaFoldDB" id="A0A3B1CA71"/>
<dbReference type="GO" id="GO:0006741">
    <property type="term" value="P:NADP+ biosynthetic process"/>
    <property type="evidence" value="ECO:0007669"/>
    <property type="project" value="InterPro"/>
</dbReference>
<dbReference type="GO" id="GO:0005524">
    <property type="term" value="F:ATP binding"/>
    <property type="evidence" value="ECO:0007669"/>
    <property type="project" value="UniProtKB-KW"/>
</dbReference>
<keyword evidence="2" id="KW-0547">Nucleotide-binding</keyword>
<dbReference type="InterPro" id="IPR017438">
    <property type="entry name" value="ATP-NAD_kinase_N"/>
</dbReference>
<organism evidence="7">
    <name type="scientific">hydrothermal vent metagenome</name>
    <dbReference type="NCBI Taxonomy" id="652676"/>
    <lineage>
        <taxon>unclassified sequences</taxon>
        <taxon>metagenomes</taxon>
        <taxon>ecological metagenomes</taxon>
    </lineage>
</organism>
<dbReference type="Gene3D" id="3.40.50.10330">
    <property type="entry name" value="Probable inorganic polyphosphate/atp-NAD kinase, domain 1"/>
    <property type="match status" value="1"/>
</dbReference>
<keyword evidence="5" id="KW-0521">NADP</keyword>
<keyword evidence="1 7" id="KW-0808">Transferase</keyword>
<evidence type="ECO:0000256" key="4">
    <source>
        <dbReference type="ARBA" id="ARBA00022840"/>
    </source>
</evidence>
<keyword evidence="3 7" id="KW-0418">Kinase</keyword>
<dbReference type="EMBL" id="UOGE01000067">
    <property type="protein sequence ID" value="VAX21563.1"/>
    <property type="molecule type" value="Genomic_DNA"/>
</dbReference>
<name>A0A3B1CA71_9ZZZZ</name>
<evidence type="ECO:0000256" key="3">
    <source>
        <dbReference type="ARBA" id="ARBA00022777"/>
    </source>
</evidence>
<dbReference type="Pfam" id="PF01513">
    <property type="entry name" value="NAD_kinase"/>
    <property type="match status" value="1"/>
</dbReference>
<keyword evidence="6" id="KW-0520">NAD</keyword>
<evidence type="ECO:0000256" key="5">
    <source>
        <dbReference type="ARBA" id="ARBA00022857"/>
    </source>
</evidence>
<dbReference type="PANTHER" id="PTHR20275:SF0">
    <property type="entry name" value="NAD KINASE"/>
    <property type="match status" value="1"/>
</dbReference>
<dbReference type="GO" id="GO:0003951">
    <property type="term" value="F:NAD+ kinase activity"/>
    <property type="evidence" value="ECO:0007669"/>
    <property type="project" value="UniProtKB-EC"/>
</dbReference>
<dbReference type="HAMAP" id="MF_00361">
    <property type="entry name" value="NAD_kinase"/>
    <property type="match status" value="1"/>
</dbReference>
<sequence>MVKHVGIVANVQSSLASESIRELVGWLEKRNVNFCIDTESARCADLPGGLSKIELIKASDLIVVLGGDGTFLSIARMMDGRSIPILGVNLGKLGFLTEFALEEMLPALEKALAGDYTCEDRIMLDVSICREGKNVASYTILNDLVITRNAPARMVDVHVWAGGMFVNKYTADGLIVSTPTGSTAYNLSAGGPIVYPTLNAIIISPICPHTFTNRPVVIPDDQEVELWLAPDHVGEAVASLDGQVGYQLSVRDKITAKRSKDVTRIIQSPYKNYYELLRGKLKWGGNITDDHATR</sequence>
<dbReference type="InterPro" id="IPR017437">
    <property type="entry name" value="ATP-NAD_kinase_PpnK-typ_C"/>
</dbReference>
<evidence type="ECO:0000256" key="2">
    <source>
        <dbReference type="ARBA" id="ARBA00022741"/>
    </source>
</evidence>
<proteinExistence type="inferred from homology"/>
<accession>A0A3B1CA71</accession>
<dbReference type="SUPFAM" id="SSF111331">
    <property type="entry name" value="NAD kinase/diacylglycerol kinase-like"/>
    <property type="match status" value="1"/>
</dbReference>
<dbReference type="PANTHER" id="PTHR20275">
    <property type="entry name" value="NAD KINASE"/>
    <property type="match status" value="1"/>
</dbReference>
<dbReference type="InterPro" id="IPR016064">
    <property type="entry name" value="NAD/diacylglycerol_kinase_sf"/>
</dbReference>
<dbReference type="Gene3D" id="2.60.200.30">
    <property type="entry name" value="Probable inorganic polyphosphate/atp-NAD kinase, domain 2"/>
    <property type="match status" value="1"/>
</dbReference>
<gene>
    <name evidence="7" type="ORF">MNBD_NITROSPINAE02-870</name>
</gene>
<dbReference type="FunFam" id="2.60.200.30:FF:000009">
    <property type="entry name" value="Poly(P)/ATP NAD kinase"/>
    <property type="match status" value="1"/>
</dbReference>
<dbReference type="EC" id="2.7.1.23" evidence="7"/>
<dbReference type="GO" id="GO:0019674">
    <property type="term" value="P:NAD+ metabolic process"/>
    <property type="evidence" value="ECO:0007669"/>
    <property type="project" value="InterPro"/>
</dbReference>
<dbReference type="InterPro" id="IPR002504">
    <property type="entry name" value="NADK"/>
</dbReference>
<reference evidence="7" key="1">
    <citation type="submission" date="2018-06" db="EMBL/GenBank/DDBJ databases">
        <authorList>
            <person name="Zhirakovskaya E."/>
        </authorList>
    </citation>
    <scope>NUCLEOTIDE SEQUENCE</scope>
</reference>
<protein>
    <submittedName>
        <fullName evidence="7">NAD kinase</fullName>
        <ecNumber evidence="7">2.7.1.23</ecNumber>
    </submittedName>
</protein>
<dbReference type="Pfam" id="PF20143">
    <property type="entry name" value="NAD_kinase_C"/>
    <property type="match status" value="1"/>
</dbReference>
<evidence type="ECO:0000256" key="1">
    <source>
        <dbReference type="ARBA" id="ARBA00022679"/>
    </source>
</evidence>
<keyword evidence="4" id="KW-0067">ATP-binding</keyword>
<evidence type="ECO:0000256" key="6">
    <source>
        <dbReference type="ARBA" id="ARBA00023027"/>
    </source>
</evidence>
<evidence type="ECO:0000313" key="7">
    <source>
        <dbReference type="EMBL" id="VAX21563.1"/>
    </source>
</evidence>